<reference evidence="1" key="1">
    <citation type="submission" date="2014-09" db="EMBL/GenBank/DDBJ databases">
        <authorList>
            <person name="Magalhaes I.L.F."/>
            <person name="Oliveira U."/>
            <person name="Santos F.R."/>
            <person name="Vidigal T.H.D.A."/>
            <person name="Brescovit A.D."/>
            <person name="Santos A.J."/>
        </authorList>
    </citation>
    <scope>NUCLEOTIDE SEQUENCE</scope>
    <source>
        <tissue evidence="1">Shoot tissue taken approximately 20 cm above the soil surface</tissue>
    </source>
</reference>
<evidence type="ECO:0000313" key="1">
    <source>
        <dbReference type="EMBL" id="JAD56809.1"/>
    </source>
</evidence>
<reference evidence="1" key="2">
    <citation type="journal article" date="2015" name="Data Brief">
        <title>Shoot transcriptome of the giant reed, Arundo donax.</title>
        <authorList>
            <person name="Barrero R.A."/>
            <person name="Guerrero F.D."/>
            <person name="Moolhuijzen P."/>
            <person name="Goolsby J.A."/>
            <person name="Tidwell J."/>
            <person name="Bellgard S.E."/>
            <person name="Bellgard M.I."/>
        </authorList>
    </citation>
    <scope>NUCLEOTIDE SEQUENCE</scope>
    <source>
        <tissue evidence="1">Shoot tissue taken approximately 20 cm above the soil surface</tissue>
    </source>
</reference>
<protein>
    <submittedName>
        <fullName evidence="1">Uncharacterized protein</fullName>
    </submittedName>
</protein>
<dbReference type="AlphaFoldDB" id="A0A0A9AYG9"/>
<proteinExistence type="predicted"/>
<organism evidence="1">
    <name type="scientific">Arundo donax</name>
    <name type="common">Giant reed</name>
    <name type="synonym">Donax arundinaceus</name>
    <dbReference type="NCBI Taxonomy" id="35708"/>
    <lineage>
        <taxon>Eukaryota</taxon>
        <taxon>Viridiplantae</taxon>
        <taxon>Streptophyta</taxon>
        <taxon>Embryophyta</taxon>
        <taxon>Tracheophyta</taxon>
        <taxon>Spermatophyta</taxon>
        <taxon>Magnoliopsida</taxon>
        <taxon>Liliopsida</taxon>
        <taxon>Poales</taxon>
        <taxon>Poaceae</taxon>
        <taxon>PACMAD clade</taxon>
        <taxon>Arundinoideae</taxon>
        <taxon>Arundineae</taxon>
        <taxon>Arundo</taxon>
    </lineage>
</organism>
<accession>A0A0A9AYG9</accession>
<dbReference type="EMBL" id="GBRH01241086">
    <property type="protein sequence ID" value="JAD56809.1"/>
    <property type="molecule type" value="Transcribed_RNA"/>
</dbReference>
<name>A0A0A9AYG9_ARUDO</name>
<sequence length="56" mass="6661">MICSRSFVLSSLRTFHSLWRLQILLKSLVNVFNDEWRRLLDESPSSYVSSRTQNSR</sequence>